<keyword evidence="3" id="KW-1185">Reference proteome</keyword>
<keyword evidence="2" id="KW-0540">Nuclease</keyword>
<dbReference type="EMBL" id="JANUCT010000013">
    <property type="protein sequence ID" value="MCS3903915.1"/>
    <property type="molecule type" value="Genomic_DNA"/>
</dbReference>
<reference evidence="2" key="1">
    <citation type="submission" date="2022-08" db="EMBL/GenBank/DDBJ databases">
        <title>Genomic Encyclopedia of Type Strains, Phase III (KMG-III): the genomes of soil and plant-associated and newly described type strains.</title>
        <authorList>
            <person name="Whitman W."/>
        </authorList>
    </citation>
    <scope>NUCLEOTIDE SEQUENCE</scope>
    <source>
        <strain evidence="2">HMT 1</strain>
    </source>
</reference>
<keyword evidence="2" id="KW-0378">Hydrolase</keyword>
<evidence type="ECO:0000313" key="2">
    <source>
        <dbReference type="EMBL" id="MCS3903915.1"/>
    </source>
</evidence>
<proteinExistence type="predicted"/>
<keyword evidence="2" id="KW-0269">Exonuclease</keyword>
<dbReference type="GO" id="GO:0003676">
    <property type="term" value="F:nucleic acid binding"/>
    <property type="evidence" value="ECO:0007669"/>
    <property type="project" value="InterPro"/>
</dbReference>
<evidence type="ECO:0000313" key="3">
    <source>
        <dbReference type="Proteomes" id="UP001204445"/>
    </source>
</evidence>
<evidence type="ECO:0000259" key="1">
    <source>
        <dbReference type="Pfam" id="PF10108"/>
    </source>
</evidence>
<dbReference type="InterPro" id="IPR019288">
    <property type="entry name" value="3'-5'_exonuclease_PolB-like"/>
</dbReference>
<feature type="domain" description="Predicted 3'-5' exonuclease PolB-like" evidence="1">
    <location>
        <begin position="47"/>
        <end position="256"/>
    </location>
</feature>
<dbReference type="Gene3D" id="3.30.420.10">
    <property type="entry name" value="Ribonuclease H-like superfamily/Ribonuclease H"/>
    <property type="match status" value="1"/>
</dbReference>
<dbReference type="SUPFAM" id="SSF53098">
    <property type="entry name" value="Ribonuclease H-like"/>
    <property type="match status" value="1"/>
</dbReference>
<gene>
    <name evidence="2" type="ORF">J2T55_001947</name>
</gene>
<dbReference type="Proteomes" id="UP001204445">
    <property type="component" value="Unassembled WGS sequence"/>
</dbReference>
<sequence length="262" mass="30358">MNILVFDIETVPDTESAARLYNLAGLSEAEAAEVMFSRRRQETAGQSDFIRHHLQRVVAISVLLKSGDKMSLWTLGDVDSSEAEIVERFFDGIERYIPTLVSWNGRGFDLPVLHYRALLHGISAPKYWDTGDDDNSFKWNNYLNRFHQRHTDLMDVLAGHEGRASAPLHEIAVMLGFPGKLDISGGDVWERYLDNDIAGIRDYCETDVLNTYLVYLRYELLRGRRDRQWFDDQCRQLRDYLRAETRPHLDEFLQAWPETTAN</sequence>
<dbReference type="AlphaFoldDB" id="A0AAE3HKA3"/>
<organism evidence="2 3">
    <name type="scientific">Methylohalomonas lacus</name>
    <dbReference type="NCBI Taxonomy" id="398773"/>
    <lineage>
        <taxon>Bacteria</taxon>
        <taxon>Pseudomonadati</taxon>
        <taxon>Pseudomonadota</taxon>
        <taxon>Gammaproteobacteria</taxon>
        <taxon>Methylohalomonadales</taxon>
        <taxon>Methylohalomonadaceae</taxon>
        <taxon>Methylohalomonas</taxon>
    </lineage>
</organism>
<dbReference type="Pfam" id="PF10108">
    <property type="entry name" value="DNA_pol_B_exo2"/>
    <property type="match status" value="1"/>
</dbReference>
<dbReference type="InterPro" id="IPR036397">
    <property type="entry name" value="RNaseH_sf"/>
</dbReference>
<accession>A0AAE3HKA3</accession>
<dbReference type="InterPro" id="IPR012337">
    <property type="entry name" value="RNaseH-like_sf"/>
</dbReference>
<name>A0AAE3HKA3_9GAMM</name>
<dbReference type="GO" id="GO:0004527">
    <property type="term" value="F:exonuclease activity"/>
    <property type="evidence" value="ECO:0007669"/>
    <property type="project" value="UniProtKB-KW"/>
</dbReference>
<dbReference type="CDD" id="cd05782">
    <property type="entry name" value="DNA_polB_like1_exo"/>
    <property type="match status" value="1"/>
</dbReference>
<comment type="caution">
    <text evidence="2">The sequence shown here is derived from an EMBL/GenBank/DDBJ whole genome shotgun (WGS) entry which is preliminary data.</text>
</comment>
<dbReference type="RefSeq" id="WP_259055890.1">
    <property type="nucleotide sequence ID" value="NZ_JANUCT010000013.1"/>
</dbReference>
<protein>
    <submittedName>
        <fullName evidence="2">PolB exonuclease-like 3'-5' exonuclease</fullName>
    </submittedName>
</protein>